<name>A0AAN7NP57_MYCAM</name>
<dbReference type="AlphaFoldDB" id="A0AAN7NP57"/>
<evidence type="ECO:0000256" key="1">
    <source>
        <dbReference type="SAM" id="MobiDB-lite"/>
    </source>
</evidence>
<evidence type="ECO:0000313" key="3">
    <source>
        <dbReference type="Proteomes" id="UP001333110"/>
    </source>
</evidence>
<organism evidence="2 3">
    <name type="scientific">Mycteria americana</name>
    <name type="common">Wood stork</name>
    <dbReference type="NCBI Taxonomy" id="33587"/>
    <lineage>
        <taxon>Eukaryota</taxon>
        <taxon>Metazoa</taxon>
        <taxon>Chordata</taxon>
        <taxon>Craniata</taxon>
        <taxon>Vertebrata</taxon>
        <taxon>Euteleostomi</taxon>
        <taxon>Archelosauria</taxon>
        <taxon>Archosauria</taxon>
        <taxon>Dinosauria</taxon>
        <taxon>Saurischia</taxon>
        <taxon>Theropoda</taxon>
        <taxon>Coelurosauria</taxon>
        <taxon>Aves</taxon>
        <taxon>Neognathae</taxon>
        <taxon>Neoaves</taxon>
        <taxon>Aequornithes</taxon>
        <taxon>Ciconiiformes</taxon>
        <taxon>Ciconiidae</taxon>
        <taxon>Mycteria</taxon>
    </lineage>
</organism>
<feature type="region of interest" description="Disordered" evidence="1">
    <location>
        <begin position="1"/>
        <end position="53"/>
    </location>
</feature>
<keyword evidence="3" id="KW-1185">Reference proteome</keyword>
<dbReference type="EMBL" id="JAUNZN010000001">
    <property type="protein sequence ID" value="KAK4829017.1"/>
    <property type="molecule type" value="Genomic_DNA"/>
</dbReference>
<accession>A0AAN7NP57</accession>
<comment type="caution">
    <text evidence="2">The sequence shown here is derived from an EMBL/GenBank/DDBJ whole genome shotgun (WGS) entry which is preliminary data.</text>
</comment>
<gene>
    <name evidence="2" type="ORF">QYF61_001792</name>
</gene>
<proteinExistence type="predicted"/>
<reference evidence="2 3" key="1">
    <citation type="journal article" date="2023" name="J. Hered.">
        <title>Chromosome-level genome of the wood stork (Mycteria americana) provides insight into avian chromosome evolution.</title>
        <authorList>
            <person name="Flamio R. Jr."/>
            <person name="Ramstad K.M."/>
        </authorList>
    </citation>
    <scope>NUCLEOTIDE SEQUENCE [LARGE SCALE GENOMIC DNA]</scope>
    <source>
        <strain evidence="2">JAX WOST 10</strain>
    </source>
</reference>
<sequence>MLFQNKSIVKRKGWQHKRNEQRQKRNGVMQGEGRGERDSKAKGGNEKEKERIGVRYAGLDAGCHLPRSAEHGIPMTTPSSPPALLGWELGNLSRRCRVPRDF</sequence>
<feature type="compositionally biased region" description="Basic and acidic residues" evidence="1">
    <location>
        <begin position="33"/>
        <end position="53"/>
    </location>
</feature>
<evidence type="ECO:0000313" key="2">
    <source>
        <dbReference type="EMBL" id="KAK4829017.1"/>
    </source>
</evidence>
<protein>
    <submittedName>
        <fullName evidence="2">Uncharacterized protein</fullName>
    </submittedName>
</protein>
<dbReference type="Proteomes" id="UP001333110">
    <property type="component" value="Unassembled WGS sequence"/>
</dbReference>